<dbReference type="PANTHER" id="PTHR43434:SF25">
    <property type="entry name" value="PHOSPHOGLYCOLATE PHOSPHATASE"/>
    <property type="match status" value="1"/>
</dbReference>
<evidence type="ECO:0000313" key="1">
    <source>
        <dbReference type="EMBL" id="EEI23694.1"/>
    </source>
</evidence>
<comment type="caution">
    <text evidence="1">The sequence shown here is derived from an EMBL/GenBank/DDBJ whole genome shotgun (WGS) entry which is preliminary data.</text>
</comment>
<sequence>YPMMVAAFKRALLEMDIDEVEIDQRSIYVTMRQHDVGTVIRKLSAFYGIDEKTLRQLNKKYQIEMVKTAKPFKGVREVLEFVKQLSGHHYLLTHRDNQAKALLKEFDLLQYFTDFVTSDQKFPRKPKPDSINWLIDKNHVDRKSAIMIGDRKLDVQAGNNANIASCLFDPDGLIVETGNPDIKITEVKELIPWLSKR</sequence>
<name>C0XLM1_LENH9</name>
<dbReference type="RefSeq" id="WP_004561444.1">
    <property type="nucleotide sequence ID" value="NZ_GG669993.1"/>
</dbReference>
<protein>
    <submittedName>
        <fullName evidence="1">HAD hydrolase, family IA, variant 1</fullName>
    </submittedName>
</protein>
<dbReference type="EMBL" id="ACGP01000182">
    <property type="protein sequence ID" value="EEI23694.1"/>
    <property type="molecule type" value="Genomic_DNA"/>
</dbReference>
<dbReference type="Proteomes" id="UP000003752">
    <property type="component" value="Unassembled WGS sequence"/>
</dbReference>
<evidence type="ECO:0000313" key="2">
    <source>
        <dbReference type="Proteomes" id="UP000003752"/>
    </source>
</evidence>
<dbReference type="AlphaFoldDB" id="C0XLM1"/>
<dbReference type="InterPro" id="IPR041492">
    <property type="entry name" value="HAD_2"/>
</dbReference>
<dbReference type="Gene3D" id="3.40.50.1000">
    <property type="entry name" value="HAD superfamily/HAD-like"/>
    <property type="match status" value="1"/>
</dbReference>
<keyword evidence="1" id="KW-0378">Hydrolase</keyword>
<dbReference type="GO" id="GO:0008967">
    <property type="term" value="F:phosphoglycolate phosphatase activity"/>
    <property type="evidence" value="ECO:0007669"/>
    <property type="project" value="TreeGrafter"/>
</dbReference>
<feature type="non-terminal residue" evidence="1">
    <location>
        <position position="1"/>
    </location>
</feature>
<dbReference type="InterPro" id="IPR023198">
    <property type="entry name" value="PGP-like_dom2"/>
</dbReference>
<dbReference type="SUPFAM" id="SSF56784">
    <property type="entry name" value="HAD-like"/>
    <property type="match status" value="1"/>
</dbReference>
<keyword evidence="2" id="KW-1185">Reference proteome</keyword>
<reference evidence="1 2" key="1">
    <citation type="submission" date="2009-01" db="EMBL/GenBank/DDBJ databases">
        <authorList>
            <person name="Qin X."/>
            <person name="Bachman B."/>
            <person name="Battles P."/>
            <person name="Bell A."/>
            <person name="Bess C."/>
            <person name="Bickham C."/>
            <person name="Chaboub L."/>
            <person name="Chen D."/>
            <person name="Coyle M."/>
            <person name="Deiros D.R."/>
            <person name="Dinh H."/>
            <person name="Forbes L."/>
            <person name="Fowler G."/>
            <person name="Francisco L."/>
            <person name="Fu Q."/>
            <person name="Gubbala S."/>
            <person name="Hale W."/>
            <person name="Han Y."/>
            <person name="Hemphill L."/>
            <person name="Highlander S.K."/>
            <person name="Hirani K."/>
            <person name="Hogues M."/>
            <person name="Jackson L."/>
            <person name="Jakkamsetti A."/>
            <person name="Javaid M."/>
            <person name="Jiang H."/>
            <person name="Korchina V."/>
            <person name="Kovar C."/>
            <person name="Lara F."/>
            <person name="Lee S."/>
            <person name="Mata R."/>
            <person name="Mathew T."/>
            <person name="Moen C."/>
            <person name="Morales K."/>
            <person name="Munidasa M."/>
            <person name="Nazareth L."/>
            <person name="Ngo R."/>
            <person name="Nguyen L."/>
            <person name="Okwuonu G."/>
            <person name="Ongeri F."/>
            <person name="Patil S."/>
            <person name="Petrosino J."/>
            <person name="Pham C."/>
            <person name="Pham P."/>
            <person name="Pu L.-L."/>
            <person name="Puazo M."/>
            <person name="Raj R."/>
            <person name="Reid J."/>
            <person name="Rouhana J."/>
            <person name="Saada N."/>
            <person name="Shang Y."/>
            <person name="Simmons D."/>
            <person name="Thornton R."/>
            <person name="Warren J."/>
            <person name="Weissenberger G."/>
            <person name="Zhang J."/>
            <person name="Zhang L."/>
            <person name="Zhou C."/>
            <person name="Zhu D."/>
            <person name="Muzny D."/>
            <person name="Worley K."/>
            <person name="Gibbs R."/>
        </authorList>
    </citation>
    <scope>NUCLEOTIDE SEQUENCE [LARGE SCALE GENOMIC DNA]</scope>
    <source>
        <strain evidence="2">ATCC 8290 / DSM 20176 / CCUG 30140 / JCM 1155 / KCTC 3500 / NBRC 15886 / NCIMB 8040 / NRRL B-1843 / 9</strain>
    </source>
</reference>
<dbReference type="Pfam" id="PF13419">
    <property type="entry name" value="HAD_2"/>
    <property type="match status" value="1"/>
</dbReference>
<dbReference type="Gene3D" id="1.10.150.240">
    <property type="entry name" value="Putative phosphatase, domain 2"/>
    <property type="match status" value="1"/>
</dbReference>
<dbReference type="InterPro" id="IPR023214">
    <property type="entry name" value="HAD_sf"/>
</dbReference>
<proteinExistence type="predicted"/>
<dbReference type="GO" id="GO:0005829">
    <property type="term" value="C:cytosol"/>
    <property type="evidence" value="ECO:0007669"/>
    <property type="project" value="TreeGrafter"/>
</dbReference>
<dbReference type="GO" id="GO:0006281">
    <property type="term" value="P:DNA repair"/>
    <property type="evidence" value="ECO:0007669"/>
    <property type="project" value="TreeGrafter"/>
</dbReference>
<organism evidence="1 2">
    <name type="scientific">Lentilactobacillus hilgardii (strain ATCC 8290 / DSM 20176 / CCUG 30140 / JCM 1155 / KCTC 3500 / NBRC 15886 / NCIMB 8040 / NRRL B-1843 / 9)</name>
    <dbReference type="NCBI Taxonomy" id="1423757"/>
    <lineage>
        <taxon>Bacteria</taxon>
        <taxon>Bacillati</taxon>
        <taxon>Bacillota</taxon>
        <taxon>Bacilli</taxon>
        <taxon>Lactobacillales</taxon>
        <taxon>Lactobacillaceae</taxon>
        <taxon>Lentilactobacillus</taxon>
    </lineage>
</organism>
<gene>
    <name evidence="1" type="ORF">HMPREF0519_2132</name>
</gene>
<dbReference type="PANTHER" id="PTHR43434">
    <property type="entry name" value="PHOSPHOGLYCOLATE PHOSPHATASE"/>
    <property type="match status" value="1"/>
</dbReference>
<dbReference type="InterPro" id="IPR006439">
    <property type="entry name" value="HAD-SF_hydro_IA"/>
</dbReference>
<dbReference type="InterPro" id="IPR036412">
    <property type="entry name" value="HAD-like_sf"/>
</dbReference>
<dbReference type="HOGENOM" id="CLU_1380701_0_0_9"/>
<dbReference type="InterPro" id="IPR050155">
    <property type="entry name" value="HAD-like_hydrolase_sf"/>
</dbReference>
<accession>C0XLM1</accession>
<dbReference type="NCBIfam" id="TIGR01549">
    <property type="entry name" value="HAD-SF-IA-v1"/>
    <property type="match status" value="1"/>
</dbReference>